<dbReference type="InterPro" id="IPR021820">
    <property type="entry name" value="S-locus_recpt_kinase_C"/>
</dbReference>
<evidence type="ECO:0000313" key="7">
    <source>
        <dbReference type="EMBL" id="KAB2637485.1"/>
    </source>
</evidence>
<keyword evidence="2" id="KW-0808">Transferase</keyword>
<comment type="caution">
    <text evidence="7">The sequence shown here is derived from an EMBL/GenBank/DDBJ whole genome shotgun (WGS) entry which is preliminary data.</text>
</comment>
<dbReference type="Pfam" id="PF11883">
    <property type="entry name" value="DUF3403"/>
    <property type="match status" value="1"/>
</dbReference>
<dbReference type="AlphaFoldDB" id="A0A5N5IBE5"/>
<dbReference type="SUPFAM" id="SSF56112">
    <property type="entry name" value="Protein kinase-like (PK-like)"/>
    <property type="match status" value="1"/>
</dbReference>
<keyword evidence="3" id="KW-0547">Nucleotide-binding</keyword>
<dbReference type="GO" id="GO:0005524">
    <property type="term" value="F:ATP binding"/>
    <property type="evidence" value="ECO:0007669"/>
    <property type="project" value="UniProtKB-KW"/>
</dbReference>
<evidence type="ECO:0000259" key="6">
    <source>
        <dbReference type="Pfam" id="PF11883"/>
    </source>
</evidence>
<gene>
    <name evidence="7" type="ORF">D8674_028019</name>
</gene>
<sequence length="202" mass="23039">MPNRSLDTLLFDPMRRAVLDWAKRFNIIQGVARGLLYLHHDSCLKYAMRGIFSEKSDVYSFGVLLLEIIAGRKNTSSFYKEQELGILAYFSLAIVANIYNFFQAWNLWNEGKGLDFVDEVLADSYSASEVTRCMHIGLLCVQNNAADRPTIADVVFMLRSETDRAQPKQPTFTFQNSLSDIQPHHNHVWSANEVTISLLEGR</sequence>
<dbReference type="PANTHER" id="PTHR27002">
    <property type="entry name" value="RECEPTOR-LIKE SERINE/THREONINE-PROTEIN KINASE SD1-8"/>
    <property type="match status" value="1"/>
</dbReference>
<dbReference type="GO" id="GO:0004674">
    <property type="term" value="F:protein serine/threonine kinase activity"/>
    <property type="evidence" value="ECO:0007669"/>
    <property type="project" value="UniProtKB-KW"/>
</dbReference>
<keyword evidence="4 7" id="KW-0418">Kinase</keyword>
<reference evidence="8" key="2">
    <citation type="submission" date="2019-10" db="EMBL/GenBank/DDBJ databases">
        <title>A de novo genome assembly of a pear dwarfing rootstock.</title>
        <authorList>
            <person name="Wang F."/>
            <person name="Wang J."/>
            <person name="Li S."/>
            <person name="Zhang Y."/>
            <person name="Fang M."/>
            <person name="Ma L."/>
            <person name="Zhao Y."/>
            <person name="Jiang S."/>
        </authorList>
    </citation>
    <scope>NUCLEOTIDE SEQUENCE [LARGE SCALE GENOMIC DNA]</scope>
</reference>
<reference evidence="7 8" key="3">
    <citation type="submission" date="2019-11" db="EMBL/GenBank/DDBJ databases">
        <title>A de novo genome assembly of a pear dwarfing rootstock.</title>
        <authorList>
            <person name="Wang F."/>
            <person name="Wang J."/>
            <person name="Li S."/>
            <person name="Zhang Y."/>
            <person name="Fang M."/>
            <person name="Ma L."/>
            <person name="Zhao Y."/>
            <person name="Jiang S."/>
        </authorList>
    </citation>
    <scope>NUCLEOTIDE SEQUENCE [LARGE SCALE GENOMIC DNA]</scope>
    <source>
        <strain evidence="7">S2</strain>
        <tissue evidence="7">Leaf</tissue>
    </source>
</reference>
<dbReference type="Proteomes" id="UP000327157">
    <property type="component" value="Chromosome 5"/>
</dbReference>
<organism evidence="7 8">
    <name type="scientific">Pyrus ussuriensis x Pyrus communis</name>
    <dbReference type="NCBI Taxonomy" id="2448454"/>
    <lineage>
        <taxon>Eukaryota</taxon>
        <taxon>Viridiplantae</taxon>
        <taxon>Streptophyta</taxon>
        <taxon>Embryophyta</taxon>
        <taxon>Tracheophyta</taxon>
        <taxon>Spermatophyta</taxon>
        <taxon>Magnoliopsida</taxon>
        <taxon>eudicotyledons</taxon>
        <taxon>Gunneridae</taxon>
        <taxon>Pentapetalae</taxon>
        <taxon>rosids</taxon>
        <taxon>fabids</taxon>
        <taxon>Rosales</taxon>
        <taxon>Rosaceae</taxon>
        <taxon>Amygdaloideae</taxon>
        <taxon>Maleae</taxon>
        <taxon>Pyrus</taxon>
    </lineage>
</organism>
<dbReference type="OrthoDB" id="4062651at2759"/>
<evidence type="ECO:0000256" key="4">
    <source>
        <dbReference type="ARBA" id="ARBA00022777"/>
    </source>
</evidence>
<feature type="domain" description="S-locus receptor kinase C-terminal" evidence="6">
    <location>
        <begin position="166"/>
        <end position="202"/>
    </location>
</feature>
<evidence type="ECO:0000256" key="1">
    <source>
        <dbReference type="ARBA" id="ARBA00022527"/>
    </source>
</evidence>
<dbReference type="EMBL" id="SMOL01000004">
    <property type="protein sequence ID" value="KAB2637485.1"/>
    <property type="molecule type" value="Genomic_DNA"/>
</dbReference>
<proteinExistence type="predicted"/>
<evidence type="ECO:0000313" key="8">
    <source>
        <dbReference type="Proteomes" id="UP000327157"/>
    </source>
</evidence>
<dbReference type="PANTHER" id="PTHR27002:SF422">
    <property type="entry name" value="RECEPTOR-LIKE SERINE_THREONINE-PROTEIN KINASE"/>
    <property type="match status" value="1"/>
</dbReference>
<evidence type="ECO:0000256" key="5">
    <source>
        <dbReference type="ARBA" id="ARBA00022840"/>
    </source>
</evidence>
<keyword evidence="1" id="KW-0723">Serine/threonine-protein kinase</keyword>
<keyword evidence="8" id="KW-1185">Reference proteome</keyword>
<name>A0A5N5IBE5_9ROSA</name>
<keyword evidence="7" id="KW-0430">Lectin</keyword>
<keyword evidence="7" id="KW-0675">Receptor</keyword>
<evidence type="ECO:0000256" key="2">
    <source>
        <dbReference type="ARBA" id="ARBA00022679"/>
    </source>
</evidence>
<dbReference type="GO" id="GO:0030246">
    <property type="term" value="F:carbohydrate binding"/>
    <property type="evidence" value="ECO:0007669"/>
    <property type="project" value="UniProtKB-KW"/>
</dbReference>
<accession>A0A5N5IBE5</accession>
<keyword evidence="5" id="KW-0067">ATP-binding</keyword>
<dbReference type="InterPro" id="IPR011009">
    <property type="entry name" value="Kinase-like_dom_sf"/>
</dbReference>
<reference evidence="7 8" key="1">
    <citation type="submission" date="2019-09" db="EMBL/GenBank/DDBJ databases">
        <authorList>
            <person name="Ou C."/>
        </authorList>
    </citation>
    <scope>NUCLEOTIDE SEQUENCE [LARGE SCALE GENOMIC DNA]</scope>
    <source>
        <strain evidence="7">S2</strain>
        <tissue evidence="7">Leaf</tissue>
    </source>
</reference>
<dbReference type="GO" id="GO:0005886">
    <property type="term" value="C:plasma membrane"/>
    <property type="evidence" value="ECO:0007669"/>
    <property type="project" value="TreeGrafter"/>
</dbReference>
<protein>
    <submittedName>
        <fullName evidence="7">G-type lectin S-receptor-like serine/threonine-protein kinase</fullName>
    </submittedName>
</protein>
<evidence type="ECO:0000256" key="3">
    <source>
        <dbReference type="ARBA" id="ARBA00022741"/>
    </source>
</evidence>
<dbReference type="Gene3D" id="1.10.510.10">
    <property type="entry name" value="Transferase(Phosphotransferase) domain 1"/>
    <property type="match status" value="2"/>
</dbReference>